<accession>A0A8H5MEV1</accession>
<dbReference type="EMBL" id="JAACJN010000010">
    <property type="protein sequence ID" value="KAF5391372.1"/>
    <property type="molecule type" value="Genomic_DNA"/>
</dbReference>
<reference evidence="2 3" key="1">
    <citation type="journal article" date="2020" name="ISME J.">
        <title>Uncovering the hidden diversity of litter-decomposition mechanisms in mushroom-forming fungi.</title>
        <authorList>
            <person name="Floudas D."/>
            <person name="Bentzer J."/>
            <person name="Ahren D."/>
            <person name="Johansson T."/>
            <person name="Persson P."/>
            <person name="Tunlid A."/>
        </authorList>
    </citation>
    <scope>NUCLEOTIDE SEQUENCE [LARGE SCALE GENOMIC DNA]</scope>
    <source>
        <strain evidence="2 3">CBS 406.79</strain>
    </source>
</reference>
<dbReference type="AlphaFoldDB" id="A0A8H5MEV1"/>
<feature type="compositionally biased region" description="Basic and acidic residues" evidence="1">
    <location>
        <begin position="75"/>
        <end position="86"/>
    </location>
</feature>
<organism evidence="2 3">
    <name type="scientific">Collybiopsis confluens</name>
    <dbReference type="NCBI Taxonomy" id="2823264"/>
    <lineage>
        <taxon>Eukaryota</taxon>
        <taxon>Fungi</taxon>
        <taxon>Dikarya</taxon>
        <taxon>Basidiomycota</taxon>
        <taxon>Agaricomycotina</taxon>
        <taxon>Agaricomycetes</taxon>
        <taxon>Agaricomycetidae</taxon>
        <taxon>Agaricales</taxon>
        <taxon>Marasmiineae</taxon>
        <taxon>Omphalotaceae</taxon>
        <taxon>Collybiopsis</taxon>
    </lineage>
</organism>
<dbReference type="Proteomes" id="UP000518752">
    <property type="component" value="Unassembled WGS sequence"/>
</dbReference>
<evidence type="ECO:0000313" key="2">
    <source>
        <dbReference type="EMBL" id="KAF5391372.1"/>
    </source>
</evidence>
<name>A0A8H5MEV1_9AGAR</name>
<protein>
    <submittedName>
        <fullName evidence="2">Uncharacterized protein</fullName>
    </submittedName>
</protein>
<evidence type="ECO:0000256" key="1">
    <source>
        <dbReference type="SAM" id="MobiDB-lite"/>
    </source>
</evidence>
<keyword evidence="3" id="KW-1185">Reference proteome</keyword>
<feature type="compositionally biased region" description="Polar residues" evidence="1">
    <location>
        <begin position="87"/>
        <end position="97"/>
    </location>
</feature>
<gene>
    <name evidence="2" type="ORF">D9757_002009</name>
</gene>
<proteinExistence type="predicted"/>
<evidence type="ECO:0000313" key="3">
    <source>
        <dbReference type="Proteomes" id="UP000518752"/>
    </source>
</evidence>
<sequence length="113" mass="12189">MIERDNQGTYTQRRTYSVSPIKGYITIGIFFDVIANDGDENNIDEKNDGGEESGQSSDDKSQQGRKAGGTVGASAEHEERYEHCEKSQSASYGMQDQGSGGSLADDSDELIGV</sequence>
<comment type="caution">
    <text evidence="2">The sequence shown here is derived from an EMBL/GenBank/DDBJ whole genome shotgun (WGS) entry which is preliminary data.</text>
</comment>
<feature type="region of interest" description="Disordered" evidence="1">
    <location>
        <begin position="38"/>
        <end position="113"/>
    </location>
</feature>